<protein>
    <submittedName>
        <fullName evidence="1">Winged helix-turn-helix domain-containing protein</fullName>
    </submittedName>
</protein>
<sequence>MAESPPDWEFKDRDIVILRELSANPQISSRKLTEILDEEYGIDVSHVTVSESIRKMREEGVFRETIVPNEEYFIFGLFEFKFNPENFEEGWRDAMEYIRDDQHTLFYFLSDGEYQWKSVMMFPDRQSESHWIHEFYKEHGAVIENIRNSVIHNVLKFRTDPELLNDLSKHDE</sequence>
<proteinExistence type="predicted"/>
<dbReference type="Gene3D" id="1.10.10.10">
    <property type="entry name" value="Winged helix-like DNA-binding domain superfamily/Winged helix DNA-binding domain"/>
    <property type="match status" value="1"/>
</dbReference>
<evidence type="ECO:0000313" key="2">
    <source>
        <dbReference type="Proteomes" id="UP001596312"/>
    </source>
</evidence>
<keyword evidence="2" id="KW-1185">Reference proteome</keyword>
<dbReference type="RefSeq" id="WP_340603156.1">
    <property type="nucleotide sequence ID" value="NZ_JBBMXV010000002.1"/>
</dbReference>
<organism evidence="1 2">
    <name type="scientific">Halalkalicoccus tibetensis</name>
    <dbReference type="NCBI Taxonomy" id="175632"/>
    <lineage>
        <taxon>Archaea</taxon>
        <taxon>Methanobacteriati</taxon>
        <taxon>Methanobacteriota</taxon>
        <taxon>Stenosarchaea group</taxon>
        <taxon>Halobacteria</taxon>
        <taxon>Halobacteriales</taxon>
        <taxon>Halococcaceae</taxon>
        <taxon>Halalkalicoccus</taxon>
    </lineage>
</organism>
<evidence type="ECO:0000313" key="1">
    <source>
        <dbReference type="EMBL" id="MFC6904642.1"/>
    </source>
</evidence>
<name>A0ABD5V574_9EURY</name>
<dbReference type="Proteomes" id="UP001596312">
    <property type="component" value="Unassembled WGS sequence"/>
</dbReference>
<comment type="caution">
    <text evidence="1">The sequence shown here is derived from an EMBL/GenBank/DDBJ whole genome shotgun (WGS) entry which is preliminary data.</text>
</comment>
<dbReference type="InterPro" id="IPR036388">
    <property type="entry name" value="WH-like_DNA-bd_sf"/>
</dbReference>
<gene>
    <name evidence="1" type="ORF">ACFQGH_05450</name>
</gene>
<dbReference type="AlphaFoldDB" id="A0ABD5V574"/>
<accession>A0ABD5V574</accession>
<dbReference type="EMBL" id="JBHSXQ010000002">
    <property type="protein sequence ID" value="MFC6904642.1"/>
    <property type="molecule type" value="Genomic_DNA"/>
</dbReference>
<reference evidence="1 2" key="1">
    <citation type="journal article" date="2019" name="Int. J. Syst. Evol. Microbiol.">
        <title>The Global Catalogue of Microorganisms (GCM) 10K type strain sequencing project: providing services to taxonomists for standard genome sequencing and annotation.</title>
        <authorList>
            <consortium name="The Broad Institute Genomics Platform"/>
            <consortium name="The Broad Institute Genome Sequencing Center for Infectious Disease"/>
            <person name="Wu L."/>
            <person name="Ma J."/>
        </authorList>
    </citation>
    <scope>NUCLEOTIDE SEQUENCE [LARGE SCALE GENOMIC DNA]</scope>
    <source>
        <strain evidence="1 2">CGMCC 1.3240</strain>
    </source>
</reference>